<dbReference type="AlphaFoldDB" id="A0A1W1Y1N9"/>
<evidence type="ECO:0000313" key="1">
    <source>
        <dbReference type="EMBL" id="SMC29678.1"/>
    </source>
</evidence>
<proteinExistence type="predicted"/>
<dbReference type="Proteomes" id="UP000192761">
    <property type="component" value="Unassembled WGS sequence"/>
</dbReference>
<name>A0A1W1Y1N9_9NEIS</name>
<keyword evidence="2" id="KW-1185">Reference proteome</keyword>
<organism evidence="1 2">
    <name type="scientific">Andreprevotia lacus DSM 23236</name>
    <dbReference type="NCBI Taxonomy" id="1121001"/>
    <lineage>
        <taxon>Bacteria</taxon>
        <taxon>Pseudomonadati</taxon>
        <taxon>Pseudomonadota</taxon>
        <taxon>Betaproteobacteria</taxon>
        <taxon>Neisseriales</taxon>
        <taxon>Chitinibacteraceae</taxon>
        <taxon>Andreprevotia</taxon>
    </lineage>
</organism>
<evidence type="ECO:0000313" key="2">
    <source>
        <dbReference type="Proteomes" id="UP000192761"/>
    </source>
</evidence>
<gene>
    <name evidence="1" type="ORF">SAMN02745857_04012</name>
</gene>
<dbReference type="RefSeq" id="WP_176217036.1">
    <property type="nucleotide sequence ID" value="NZ_FWXD01000039.1"/>
</dbReference>
<sequence>MRTYDKQIETIQTGQGNGALRSSFGMVSAAAWRVAPAVAAPQDTA</sequence>
<protein>
    <submittedName>
        <fullName evidence="1">Uncharacterized protein</fullName>
    </submittedName>
</protein>
<accession>A0A1W1Y1N9</accession>
<reference evidence="1 2" key="1">
    <citation type="submission" date="2017-04" db="EMBL/GenBank/DDBJ databases">
        <authorList>
            <person name="Afonso C.L."/>
            <person name="Miller P.J."/>
            <person name="Scott M.A."/>
            <person name="Spackman E."/>
            <person name="Goraichik I."/>
            <person name="Dimitrov K.M."/>
            <person name="Suarez D.L."/>
            <person name="Swayne D.E."/>
        </authorList>
    </citation>
    <scope>NUCLEOTIDE SEQUENCE [LARGE SCALE GENOMIC DNA]</scope>
    <source>
        <strain evidence="1 2">DSM 23236</strain>
    </source>
</reference>
<dbReference type="EMBL" id="FWXD01000039">
    <property type="protein sequence ID" value="SMC29678.1"/>
    <property type="molecule type" value="Genomic_DNA"/>
</dbReference>